<feature type="binding site" evidence="18">
    <location>
        <position position="74"/>
    </location>
    <ligand>
        <name>UDP-N-acetyl-alpha-D-glucosamine</name>
        <dbReference type="ChEBI" id="CHEBI:57705"/>
    </ligand>
</feature>
<dbReference type="Gene3D" id="3.90.550.10">
    <property type="entry name" value="Spore Coat Polysaccharide Biosynthesis Protein SpsA, Chain A"/>
    <property type="match status" value="1"/>
</dbReference>
<feature type="binding site" evidence="18">
    <location>
        <position position="350"/>
    </location>
    <ligand>
        <name>UDP-N-acetyl-alpha-D-glucosamine</name>
        <dbReference type="ChEBI" id="CHEBI:57705"/>
    </ligand>
</feature>
<comment type="similarity">
    <text evidence="2 18">In the C-terminal section; belongs to the transferase hexapeptide repeat family.</text>
</comment>
<dbReference type="InterPro" id="IPR050065">
    <property type="entry name" value="GlmU-like"/>
</dbReference>
<comment type="subunit">
    <text evidence="18">Homotrimer.</text>
</comment>
<evidence type="ECO:0000256" key="3">
    <source>
        <dbReference type="ARBA" id="ARBA00007947"/>
    </source>
</evidence>
<reference evidence="21" key="1">
    <citation type="submission" date="2022-08" db="EMBL/GenBank/DDBJ databases">
        <title>Catabolic pathway analysis in culturable SAR92 clade bacteria reveals their overlooked roles in DMSP degradation in coastal seas.</title>
        <authorList>
            <person name="He X."/>
            <person name="Zhang X."/>
            <person name="Zhang Y."/>
        </authorList>
    </citation>
    <scope>NUCLEOTIDE SEQUENCE</scope>
    <source>
        <strain evidence="21">H455</strain>
    </source>
</reference>
<comment type="pathway">
    <text evidence="18">Nucleotide-sugar biosynthesis; UDP-N-acetyl-alpha-D-glucosamine biosynthesis; N-acetyl-alpha-D-glucosamine 1-phosphate from alpha-D-glucosamine 6-phosphate (route II): step 2/2.</text>
</comment>
<dbReference type="InterPro" id="IPR005882">
    <property type="entry name" value="Bifunctional_GlmU"/>
</dbReference>
<dbReference type="CDD" id="cd03353">
    <property type="entry name" value="LbH_GlmU_C"/>
    <property type="match status" value="1"/>
</dbReference>
<comment type="subcellular location">
    <subcellularLocation>
        <location evidence="1 18">Cytoplasm</location>
    </subcellularLocation>
</comment>
<keyword evidence="22" id="KW-1185">Reference proteome</keyword>
<accession>A0ABY5TSD2</accession>
<dbReference type="CDD" id="cd02540">
    <property type="entry name" value="GT2_GlmU_N_bac"/>
    <property type="match status" value="1"/>
</dbReference>
<keyword evidence="5 18" id="KW-0808">Transferase</keyword>
<evidence type="ECO:0000256" key="18">
    <source>
        <dbReference type="HAMAP-Rule" id="MF_01631"/>
    </source>
</evidence>
<feature type="region of interest" description="Linker" evidence="18">
    <location>
        <begin position="229"/>
        <end position="249"/>
    </location>
</feature>
<dbReference type="Pfam" id="PF25087">
    <property type="entry name" value="GMPPB_C"/>
    <property type="match status" value="1"/>
</dbReference>
<evidence type="ECO:0000256" key="2">
    <source>
        <dbReference type="ARBA" id="ARBA00007707"/>
    </source>
</evidence>
<evidence type="ECO:0000256" key="4">
    <source>
        <dbReference type="ARBA" id="ARBA00022490"/>
    </source>
</evidence>
<keyword evidence="9 18" id="KW-0460">Magnesium</keyword>
<comment type="cofactor">
    <cofactor evidence="18">
        <name>Mg(2+)</name>
        <dbReference type="ChEBI" id="CHEBI:18420"/>
    </cofactor>
    <text evidence="18">Binds 1 Mg(2+) ion per subunit.</text>
</comment>
<dbReference type="NCBIfam" id="TIGR01173">
    <property type="entry name" value="glmU"/>
    <property type="match status" value="1"/>
</dbReference>
<feature type="domain" description="MobA-like NTP transferase" evidence="19">
    <location>
        <begin position="7"/>
        <end position="123"/>
    </location>
</feature>
<keyword evidence="7 18" id="KW-0479">Metal-binding</keyword>
<feature type="binding site" evidence="18">
    <location>
        <position position="379"/>
    </location>
    <ligand>
        <name>acetyl-CoA</name>
        <dbReference type="ChEBI" id="CHEBI:57288"/>
    </ligand>
</feature>
<dbReference type="HAMAP" id="MF_01631">
    <property type="entry name" value="GlmU"/>
    <property type="match status" value="1"/>
</dbReference>
<dbReference type="Gene3D" id="2.160.10.10">
    <property type="entry name" value="Hexapeptide repeat proteins"/>
    <property type="match status" value="1"/>
</dbReference>
<dbReference type="SUPFAM" id="SSF51161">
    <property type="entry name" value="Trimeric LpxA-like enzymes"/>
    <property type="match status" value="1"/>
</dbReference>
<feature type="binding site" evidence="18">
    <location>
        <position position="332"/>
    </location>
    <ligand>
        <name>UDP-N-acetyl-alpha-D-glucosamine</name>
        <dbReference type="ChEBI" id="CHEBI:57705"/>
    </ligand>
</feature>
<feature type="region of interest" description="Pyrophosphorylase" evidence="18">
    <location>
        <begin position="1"/>
        <end position="228"/>
    </location>
</feature>
<dbReference type="GO" id="GO:0019134">
    <property type="term" value="F:glucosamine-1-phosphate N-acetyltransferase activity"/>
    <property type="evidence" value="ECO:0007669"/>
    <property type="project" value="UniProtKB-EC"/>
</dbReference>
<protein>
    <recommendedName>
        <fullName evidence="18">Bifunctional protein GlmU</fullName>
    </recommendedName>
    <domain>
        <recommendedName>
            <fullName evidence="18">UDP-N-acetylglucosamine pyrophosphorylase</fullName>
            <ecNumber evidence="18">2.7.7.23</ecNumber>
        </recommendedName>
        <alternativeName>
            <fullName evidence="18">N-acetylglucosamine-1-phosphate uridyltransferase</fullName>
        </alternativeName>
    </domain>
    <domain>
        <recommendedName>
            <fullName evidence="18">Glucosamine-1-phosphate N-acetyltransferase</fullName>
            <ecNumber evidence="18">2.3.1.157</ecNumber>
        </recommendedName>
    </domain>
</protein>
<dbReference type="InterPro" id="IPR001451">
    <property type="entry name" value="Hexapep"/>
</dbReference>
<evidence type="ECO:0000256" key="6">
    <source>
        <dbReference type="ARBA" id="ARBA00022695"/>
    </source>
</evidence>
<dbReference type="InterPro" id="IPR038009">
    <property type="entry name" value="GlmU_C_LbH"/>
</dbReference>
<keyword evidence="12 18" id="KW-0511">Multifunctional enzyme</keyword>
<keyword evidence="4 18" id="KW-0963">Cytoplasm</keyword>
<dbReference type="Proteomes" id="UP001059934">
    <property type="component" value="Chromosome"/>
</dbReference>
<keyword evidence="10 18" id="KW-0133">Cell shape</keyword>
<evidence type="ECO:0000256" key="9">
    <source>
        <dbReference type="ARBA" id="ARBA00022842"/>
    </source>
</evidence>
<evidence type="ECO:0000256" key="12">
    <source>
        <dbReference type="ARBA" id="ARBA00023268"/>
    </source>
</evidence>
<feature type="binding site" evidence="18">
    <location>
        <begin position="385"/>
        <end position="386"/>
    </location>
    <ligand>
        <name>acetyl-CoA</name>
        <dbReference type="ChEBI" id="CHEBI:57288"/>
    </ligand>
</feature>
<comment type="catalytic activity">
    <reaction evidence="16 18">
        <text>N-acetyl-alpha-D-glucosamine 1-phosphate + UTP + H(+) = UDP-N-acetyl-alpha-D-glucosamine + diphosphate</text>
        <dbReference type="Rhea" id="RHEA:13509"/>
        <dbReference type="ChEBI" id="CHEBI:15378"/>
        <dbReference type="ChEBI" id="CHEBI:33019"/>
        <dbReference type="ChEBI" id="CHEBI:46398"/>
        <dbReference type="ChEBI" id="CHEBI:57705"/>
        <dbReference type="ChEBI" id="CHEBI:57776"/>
        <dbReference type="EC" id="2.7.7.23"/>
    </reaction>
</comment>
<evidence type="ECO:0000259" key="20">
    <source>
        <dbReference type="Pfam" id="PF25087"/>
    </source>
</evidence>
<evidence type="ECO:0000313" key="22">
    <source>
        <dbReference type="Proteomes" id="UP001059934"/>
    </source>
</evidence>
<feature type="binding site" evidence="18">
    <location>
        <position position="439"/>
    </location>
    <ligand>
        <name>acetyl-CoA</name>
        <dbReference type="ChEBI" id="CHEBI:57288"/>
    </ligand>
</feature>
<feature type="region of interest" description="N-acetyltransferase" evidence="18">
    <location>
        <begin position="250"/>
        <end position="455"/>
    </location>
</feature>
<dbReference type="InterPro" id="IPR056729">
    <property type="entry name" value="GMPPB_C"/>
</dbReference>
<evidence type="ECO:0000256" key="14">
    <source>
        <dbReference type="ARBA" id="ARBA00023316"/>
    </source>
</evidence>
<feature type="binding site" evidence="18">
    <location>
        <position position="422"/>
    </location>
    <ligand>
        <name>acetyl-CoA</name>
        <dbReference type="ChEBI" id="CHEBI:57288"/>
    </ligand>
</feature>
<gene>
    <name evidence="18 21" type="primary">glmU</name>
    <name evidence="21" type="ORF">NYF23_01020</name>
</gene>
<dbReference type="EMBL" id="CP103416">
    <property type="protein sequence ID" value="UVW35203.1"/>
    <property type="molecule type" value="Genomic_DNA"/>
</dbReference>
<evidence type="ECO:0000313" key="21">
    <source>
        <dbReference type="EMBL" id="UVW35203.1"/>
    </source>
</evidence>
<organism evidence="21 22">
    <name type="scientific">SAR92 clade bacterium H455</name>
    <dbReference type="NCBI Taxonomy" id="2974818"/>
    <lineage>
        <taxon>Bacteria</taxon>
        <taxon>Pseudomonadati</taxon>
        <taxon>Pseudomonadota</taxon>
        <taxon>Gammaproteobacteria</taxon>
        <taxon>Cellvibrionales</taxon>
        <taxon>Porticoccaceae</taxon>
        <taxon>SAR92 clade</taxon>
    </lineage>
</organism>
<feature type="binding site" evidence="18">
    <location>
        <position position="103"/>
    </location>
    <ligand>
        <name>Mg(2+)</name>
        <dbReference type="ChEBI" id="CHEBI:18420"/>
    </ligand>
</feature>
<dbReference type="PANTHER" id="PTHR43584">
    <property type="entry name" value="NUCLEOTIDYL TRANSFERASE"/>
    <property type="match status" value="1"/>
</dbReference>
<dbReference type="PANTHER" id="PTHR43584:SF3">
    <property type="entry name" value="BIFUNCTIONAL PROTEIN GLMU"/>
    <property type="match status" value="1"/>
</dbReference>
<dbReference type="Pfam" id="PF12804">
    <property type="entry name" value="NTP_transf_3"/>
    <property type="match status" value="1"/>
</dbReference>
<feature type="binding site" evidence="18">
    <location>
        <begin position="101"/>
        <end position="103"/>
    </location>
    <ligand>
        <name>UDP-N-acetyl-alpha-D-glucosamine</name>
        <dbReference type="ChEBI" id="CHEBI:57705"/>
    </ligand>
</feature>
<keyword evidence="14 18" id="KW-0961">Cell wall biogenesis/degradation</keyword>
<comment type="function">
    <text evidence="17 18">Catalyzes the last two sequential reactions in the de novo biosynthetic pathway for UDP-N-acetylglucosamine (UDP-GlcNAc). The C-terminal domain catalyzes the transfer of acetyl group from acetyl coenzyme A to glucosamine-1-phosphate (GlcN-1-P) to produce N-acetylglucosamine-1-phosphate (GlcNAc-1-P), which is converted into UDP-GlcNAc by the transfer of uridine 5-monophosphate (from uridine 5-triphosphate), a reaction catalyzed by the N-terminal domain.</text>
</comment>
<dbReference type="SUPFAM" id="SSF53448">
    <property type="entry name" value="Nucleotide-diphospho-sugar transferases"/>
    <property type="match status" value="1"/>
</dbReference>
<feature type="binding site" evidence="18">
    <location>
        <position position="365"/>
    </location>
    <ligand>
        <name>UDP-N-acetyl-alpha-D-glucosamine</name>
        <dbReference type="ChEBI" id="CHEBI:57705"/>
    </ligand>
</feature>
<evidence type="ECO:0000256" key="1">
    <source>
        <dbReference type="ARBA" id="ARBA00004496"/>
    </source>
</evidence>
<evidence type="ECO:0000259" key="19">
    <source>
        <dbReference type="Pfam" id="PF12804"/>
    </source>
</evidence>
<feature type="binding site" evidence="18">
    <location>
        <position position="226"/>
    </location>
    <ligand>
        <name>UDP-N-acetyl-alpha-D-glucosamine</name>
        <dbReference type="ChEBI" id="CHEBI:57705"/>
    </ligand>
</feature>
<comment type="pathway">
    <text evidence="18">Nucleotide-sugar biosynthesis; UDP-N-acetyl-alpha-D-glucosamine biosynthesis; UDP-N-acetyl-alpha-D-glucosamine from N-acetyl-alpha-D-glucosamine 1-phosphate: step 1/1.</text>
</comment>
<feature type="binding site" evidence="18">
    <location>
        <position position="404"/>
    </location>
    <ligand>
        <name>acetyl-CoA</name>
        <dbReference type="ChEBI" id="CHEBI:57288"/>
    </ligand>
</feature>
<keyword evidence="13 18" id="KW-0012">Acyltransferase</keyword>
<comment type="catalytic activity">
    <reaction evidence="15 18">
        <text>alpha-D-glucosamine 1-phosphate + acetyl-CoA = N-acetyl-alpha-D-glucosamine 1-phosphate + CoA + H(+)</text>
        <dbReference type="Rhea" id="RHEA:13725"/>
        <dbReference type="ChEBI" id="CHEBI:15378"/>
        <dbReference type="ChEBI" id="CHEBI:57287"/>
        <dbReference type="ChEBI" id="CHEBI:57288"/>
        <dbReference type="ChEBI" id="CHEBI:57776"/>
        <dbReference type="ChEBI" id="CHEBI:58516"/>
        <dbReference type="EC" id="2.3.1.157"/>
    </reaction>
</comment>
<evidence type="ECO:0000256" key="17">
    <source>
        <dbReference type="ARBA" id="ARBA00049628"/>
    </source>
</evidence>
<feature type="binding site" evidence="18">
    <location>
        <position position="23"/>
    </location>
    <ligand>
        <name>UDP-N-acetyl-alpha-D-glucosamine</name>
        <dbReference type="ChEBI" id="CHEBI:57705"/>
    </ligand>
</feature>
<feature type="domain" description="Mannose-1-phosphate guanyltransferase C-terminal" evidence="20">
    <location>
        <begin position="273"/>
        <end position="344"/>
    </location>
</feature>
<feature type="binding site" evidence="18">
    <location>
        <position position="138"/>
    </location>
    <ligand>
        <name>UDP-N-acetyl-alpha-D-glucosamine</name>
        <dbReference type="ChEBI" id="CHEBI:57705"/>
    </ligand>
</feature>
<proteinExistence type="inferred from homology"/>
<feature type="binding site" evidence="18">
    <location>
        <begin position="79"/>
        <end position="80"/>
    </location>
    <ligand>
        <name>UDP-N-acetyl-alpha-D-glucosamine</name>
        <dbReference type="ChEBI" id="CHEBI:57705"/>
    </ligand>
</feature>
<feature type="binding site" evidence="18">
    <location>
        <position position="376"/>
    </location>
    <ligand>
        <name>UDP-N-acetyl-alpha-D-glucosamine</name>
        <dbReference type="ChEBI" id="CHEBI:57705"/>
    </ligand>
</feature>
<feature type="binding site" evidence="18">
    <location>
        <position position="153"/>
    </location>
    <ligand>
        <name>UDP-N-acetyl-alpha-D-glucosamine</name>
        <dbReference type="ChEBI" id="CHEBI:57705"/>
    </ligand>
</feature>
<dbReference type="InterPro" id="IPR011004">
    <property type="entry name" value="Trimer_LpxA-like_sf"/>
</dbReference>
<feature type="binding site" evidence="18">
    <location>
        <position position="168"/>
    </location>
    <ligand>
        <name>UDP-N-acetyl-alpha-D-glucosamine</name>
        <dbReference type="ChEBI" id="CHEBI:57705"/>
    </ligand>
</feature>
<keyword evidence="11 18" id="KW-0573">Peptidoglycan synthesis</keyword>
<evidence type="ECO:0000256" key="5">
    <source>
        <dbReference type="ARBA" id="ARBA00022679"/>
    </source>
</evidence>
<dbReference type="EC" id="2.3.1.157" evidence="18"/>
<evidence type="ECO:0000256" key="15">
    <source>
        <dbReference type="ARBA" id="ARBA00048247"/>
    </source>
</evidence>
<evidence type="ECO:0000256" key="11">
    <source>
        <dbReference type="ARBA" id="ARBA00022984"/>
    </source>
</evidence>
<feature type="binding site" evidence="18">
    <location>
        <position position="226"/>
    </location>
    <ligand>
        <name>Mg(2+)</name>
        <dbReference type="ChEBI" id="CHEBI:18420"/>
    </ligand>
</feature>
<dbReference type="InterPro" id="IPR025877">
    <property type="entry name" value="MobA-like_NTP_Trfase"/>
</dbReference>
<feature type="binding site" evidence="18">
    <location>
        <begin position="9"/>
        <end position="12"/>
    </location>
    <ligand>
        <name>UDP-N-acetyl-alpha-D-glucosamine</name>
        <dbReference type="ChEBI" id="CHEBI:57705"/>
    </ligand>
</feature>
<name>A0ABY5TSD2_9GAMM</name>
<evidence type="ECO:0000256" key="8">
    <source>
        <dbReference type="ARBA" id="ARBA00022737"/>
    </source>
</evidence>
<dbReference type="Pfam" id="PF14602">
    <property type="entry name" value="Hexapep_2"/>
    <property type="match status" value="1"/>
</dbReference>
<comment type="similarity">
    <text evidence="3 18">In the N-terminal section; belongs to the N-acetylglucosamine-1-phosphate uridyltransferase family.</text>
</comment>
<comment type="pathway">
    <text evidence="18">Bacterial outer membrane biogenesis; LPS lipid A biosynthesis.</text>
</comment>
<feature type="active site" description="Proton acceptor" evidence="18">
    <location>
        <position position="362"/>
    </location>
</feature>
<evidence type="ECO:0000256" key="7">
    <source>
        <dbReference type="ARBA" id="ARBA00022723"/>
    </source>
</evidence>
<evidence type="ECO:0000256" key="16">
    <source>
        <dbReference type="ARBA" id="ARBA00048493"/>
    </source>
</evidence>
<dbReference type="EC" id="2.7.7.23" evidence="18"/>
<keyword evidence="6 18" id="KW-0548">Nucleotidyltransferase</keyword>
<evidence type="ECO:0000256" key="10">
    <source>
        <dbReference type="ARBA" id="ARBA00022960"/>
    </source>
</evidence>
<dbReference type="GO" id="GO:0003977">
    <property type="term" value="F:UDP-N-acetylglucosamine diphosphorylase activity"/>
    <property type="evidence" value="ECO:0007669"/>
    <property type="project" value="UniProtKB-EC"/>
</dbReference>
<dbReference type="InterPro" id="IPR029044">
    <property type="entry name" value="Nucleotide-diphossugar_trans"/>
</dbReference>
<keyword evidence="8 18" id="KW-0677">Repeat</keyword>
<sequence length="455" mass="48478">MTKTDIVILAAGKGTRMRSQLPKVLHKLGGKPMLTHVLDAANEISDAHKIVVTGHGAEWVRSTYPESAFTMVEQSEQLGTGHAVTCALGHLRDEAKVIILYGDVPLITAATICKMLNAVDDQHISLLTIELPDPSGYGRIIRDDHGQIEAIVEQKDASSDQLRVSEVNTGVMALTTKLLRDWLPEIGNQNAQGEYYLTDLIAIARSAGYSINAVQPISASEVEGINSRQQLADLERAYQLRLAEQLMASGTSLADPARFDQRGTLTAGTDNFIDINCLFEGRVSIGSNVRIGPNCQITDSHIGDGVEIKANTVIEQSTIGDQAVLGPFARIRPGTQLGSNTKVGNFVETKKAIVGNGSKINHLSYVGDAELGENVNVGAGTITCNYDGVNKHKTDIGDNSFVGSNSTLIAPISIGANGFVAAGSTISSEVPAAHLAVGRAKQRNIPGWKRPAKNN</sequence>
<evidence type="ECO:0000256" key="13">
    <source>
        <dbReference type="ARBA" id="ARBA00023315"/>
    </source>
</evidence>